<gene>
    <name evidence="8" type="ORF">KIN20_016139</name>
</gene>
<dbReference type="AlphaFoldDB" id="A0AAD5QSY9"/>
<evidence type="ECO:0000256" key="7">
    <source>
        <dbReference type="SAM" id="Phobius"/>
    </source>
</evidence>
<keyword evidence="5 7" id="KW-0472">Membrane</keyword>
<dbReference type="Pfam" id="PF05478">
    <property type="entry name" value="Prominin"/>
    <property type="match status" value="1"/>
</dbReference>
<accession>A0AAD5QSY9</accession>
<evidence type="ECO:0000256" key="2">
    <source>
        <dbReference type="ARBA" id="ARBA00006058"/>
    </source>
</evidence>
<dbReference type="PANTHER" id="PTHR22730:SF1">
    <property type="entry name" value="PROMININ-LIKE PROTEIN"/>
    <property type="match status" value="1"/>
</dbReference>
<evidence type="ECO:0000313" key="9">
    <source>
        <dbReference type="Proteomes" id="UP001196413"/>
    </source>
</evidence>
<evidence type="ECO:0000256" key="6">
    <source>
        <dbReference type="ARBA" id="ARBA00023180"/>
    </source>
</evidence>
<comment type="similarity">
    <text evidence="2">Belongs to the prominin family.</text>
</comment>
<evidence type="ECO:0000256" key="5">
    <source>
        <dbReference type="ARBA" id="ARBA00023136"/>
    </source>
</evidence>
<dbReference type="EMBL" id="JAHQIW010003251">
    <property type="protein sequence ID" value="KAJ1357881.1"/>
    <property type="molecule type" value="Genomic_DNA"/>
</dbReference>
<comment type="subcellular location">
    <subcellularLocation>
        <location evidence="1">Membrane</location>
        <topology evidence="1">Multi-pass membrane protein</topology>
    </subcellularLocation>
</comment>
<organism evidence="8 9">
    <name type="scientific">Parelaphostrongylus tenuis</name>
    <name type="common">Meningeal worm</name>
    <dbReference type="NCBI Taxonomy" id="148309"/>
    <lineage>
        <taxon>Eukaryota</taxon>
        <taxon>Metazoa</taxon>
        <taxon>Ecdysozoa</taxon>
        <taxon>Nematoda</taxon>
        <taxon>Chromadorea</taxon>
        <taxon>Rhabditida</taxon>
        <taxon>Rhabditina</taxon>
        <taxon>Rhabditomorpha</taxon>
        <taxon>Strongyloidea</taxon>
        <taxon>Metastrongylidae</taxon>
        <taxon>Parelaphostrongylus</taxon>
    </lineage>
</organism>
<evidence type="ECO:0000313" key="8">
    <source>
        <dbReference type="EMBL" id="KAJ1357881.1"/>
    </source>
</evidence>
<feature type="transmembrane region" description="Helical" evidence="7">
    <location>
        <begin position="157"/>
        <end position="183"/>
    </location>
</feature>
<keyword evidence="3 7" id="KW-0812">Transmembrane</keyword>
<keyword evidence="6" id="KW-0325">Glycoprotein</keyword>
<evidence type="ECO:0008006" key="10">
    <source>
        <dbReference type="Google" id="ProtNLM"/>
    </source>
</evidence>
<feature type="transmembrane region" description="Helical" evidence="7">
    <location>
        <begin position="458"/>
        <end position="483"/>
    </location>
</feature>
<proteinExistence type="inferred from homology"/>
<dbReference type="PANTHER" id="PTHR22730">
    <property type="entry name" value="PROMININ PROM PROTEIN"/>
    <property type="match status" value="1"/>
</dbReference>
<dbReference type="InterPro" id="IPR008795">
    <property type="entry name" value="Prominin"/>
</dbReference>
<sequence length="533" mass="60684">MTPPRLNVDLSRLSLNADEALQQIRRLNIPQLLDSAVQHFTTMQKKLQIEIDKKVHSSQANLKRIADDLFVSAETISTQIRQINFDVLYDVVAHASDPKESVVAKIVHYSRAFSLLVTSIFMLIAFCFLFGLFYGVCGRRPTFYNDDCCVRSTGGRFYSCGIWLAVVTFSALSILASCLLFTVGNTSDIVCRTLRDPLSRPDILSLSERYLKIMRSRWQTSSDGDLISLIRNVSVVDLIRGCQRNETLYEIFELDKKFHLKKLESLESEAYEKLRRFLNVTFTNLPAIEPIDSIISKENFELLQQLSSVNISEIDRIALSKINSTISNMDIEGKAKIFESKLVSVSGRPKAVSSMLEQVEEIGIRRARPLLLKLGVLFANLTKLNKRLEKMQVPISSLLARLQHSQALAGIFDHINHYIDHVNFQMQHDVSSCSPIARIVSSSASALCDYTIDPLNGVWMSMLISLLCIIGMVTFSTSLVRLYNNMHSYSKFALEMPQNQHQISSFTTDIYETRQKPFYTNYSYMDNYQRVLR</sequence>
<protein>
    <recommendedName>
        <fullName evidence="10">Prominin-like protein</fullName>
    </recommendedName>
</protein>
<dbReference type="Proteomes" id="UP001196413">
    <property type="component" value="Unassembled WGS sequence"/>
</dbReference>
<evidence type="ECO:0000256" key="1">
    <source>
        <dbReference type="ARBA" id="ARBA00004141"/>
    </source>
</evidence>
<evidence type="ECO:0000256" key="3">
    <source>
        <dbReference type="ARBA" id="ARBA00022692"/>
    </source>
</evidence>
<evidence type="ECO:0000256" key="4">
    <source>
        <dbReference type="ARBA" id="ARBA00022989"/>
    </source>
</evidence>
<reference evidence="8" key="1">
    <citation type="submission" date="2021-06" db="EMBL/GenBank/DDBJ databases">
        <title>Parelaphostrongylus tenuis whole genome reference sequence.</title>
        <authorList>
            <person name="Garwood T.J."/>
            <person name="Larsen P.A."/>
            <person name="Fountain-Jones N.M."/>
            <person name="Garbe J.R."/>
            <person name="Macchietto M.G."/>
            <person name="Kania S.A."/>
            <person name="Gerhold R.W."/>
            <person name="Richards J.E."/>
            <person name="Wolf T.M."/>
        </authorList>
    </citation>
    <scope>NUCLEOTIDE SEQUENCE</scope>
    <source>
        <strain evidence="8">MNPRO001-30</strain>
        <tissue evidence="8">Meninges</tissue>
    </source>
</reference>
<keyword evidence="9" id="KW-1185">Reference proteome</keyword>
<name>A0AAD5QSY9_PARTN</name>
<keyword evidence="4 7" id="KW-1133">Transmembrane helix</keyword>
<comment type="caution">
    <text evidence="8">The sequence shown here is derived from an EMBL/GenBank/DDBJ whole genome shotgun (WGS) entry which is preliminary data.</text>
</comment>
<dbReference type="GO" id="GO:0016020">
    <property type="term" value="C:membrane"/>
    <property type="evidence" value="ECO:0007669"/>
    <property type="project" value="UniProtKB-SubCell"/>
</dbReference>
<feature type="transmembrane region" description="Helical" evidence="7">
    <location>
        <begin position="112"/>
        <end position="136"/>
    </location>
</feature>